<feature type="compositionally biased region" description="Basic and acidic residues" evidence="1">
    <location>
        <begin position="798"/>
        <end position="821"/>
    </location>
</feature>
<dbReference type="EMBL" id="CP099419">
    <property type="protein sequence ID" value="USW49930.1"/>
    <property type="molecule type" value="Genomic_DNA"/>
</dbReference>
<gene>
    <name evidence="2" type="ORF">Slin15195_G032490</name>
</gene>
<feature type="compositionally biased region" description="Acidic residues" evidence="1">
    <location>
        <begin position="148"/>
        <end position="159"/>
    </location>
</feature>
<feature type="region of interest" description="Disordered" evidence="1">
    <location>
        <begin position="1"/>
        <end position="81"/>
    </location>
</feature>
<evidence type="ECO:0000313" key="3">
    <source>
        <dbReference type="Proteomes" id="UP001056384"/>
    </source>
</evidence>
<feature type="compositionally biased region" description="Basic and acidic residues" evidence="1">
    <location>
        <begin position="121"/>
        <end position="147"/>
    </location>
</feature>
<dbReference type="AlphaFoldDB" id="A0A9Q9AP09"/>
<feature type="region of interest" description="Disordered" evidence="1">
    <location>
        <begin position="798"/>
        <end position="837"/>
    </location>
</feature>
<organism evidence="2 3">
    <name type="scientific">Septoria linicola</name>
    <dbReference type="NCBI Taxonomy" id="215465"/>
    <lineage>
        <taxon>Eukaryota</taxon>
        <taxon>Fungi</taxon>
        <taxon>Dikarya</taxon>
        <taxon>Ascomycota</taxon>
        <taxon>Pezizomycotina</taxon>
        <taxon>Dothideomycetes</taxon>
        <taxon>Dothideomycetidae</taxon>
        <taxon>Mycosphaerellales</taxon>
        <taxon>Mycosphaerellaceae</taxon>
        <taxon>Septoria</taxon>
    </lineage>
</organism>
<keyword evidence="3" id="KW-1185">Reference proteome</keyword>
<evidence type="ECO:0000313" key="2">
    <source>
        <dbReference type="EMBL" id="USW49930.1"/>
    </source>
</evidence>
<accession>A0A9Q9AP09</accession>
<proteinExistence type="predicted"/>
<evidence type="ECO:0000256" key="1">
    <source>
        <dbReference type="SAM" id="MobiDB-lite"/>
    </source>
</evidence>
<sequence>MAQSHSPAAELGQLELMHHVPQPDNQQQHNTPSTPPPTSPSLPPQHPFNFDFPTLEDDGSVSNLTTLPTSSPPHYPTPPAALSALGTRAVMADHGYVSESEGSIADHYDMIDPDDLSEISNDDHDTASITSNEHDQDGQLTPEHAESDSDEDGIEEDETNTARLLDSVTVDASSHIRSRSPTESMVIVESSSARQTKAENELIDSYMSDDLETPRQSTMPLPSAGSAGRRQAPRGSTMTTRDAHHLLFVSNQQHPKRDMDLIVSRVTAAMQSGRHDGRSPSDHKVLRLPPTPAQAIAASATVVCDEDSVSATVQHCVGAARQSFGSYALQILDHDGLNSSWAFVGPDGSINKHKPDLAVFHVRGYTDMACVEPVLEAVKAMKVPSLIIAEEMVWKSWQYRYEGDVYVKLKAVDFISMPLPALTKAIDKVQAKYSTAKRQSNASESIFSMPQRFSLSMMLSALPVILLLLASFLSYTPTTFDLSTRREALSMSMAKVPNLVAAGNGTNMIDLEHLLPALPPTCYEKTLFGQLQRREIPECQLEPRFQPLQPNHMLLSLPLGTKYPQPLSTTIHKSDGRDVRFNTTELIEGVWMVSFDPNETYDTVTINMMTERPAYNITASHYYGKRFLQRKTYENAGTEVSKKVGSDLAIMSETVQKINGLLSSEVTASVQATRNFTSSLTRYMTRELQVVSHELQLMRKTAGSMLVKDLAVIQQDLVKFTNGISGSVKSTVAAAKSSTKALVKSPLAVSRERLHGLKQVLQKRKMDAKQAPKVKGIATETARKRAVKMEKAGLKLEKAKQKSRCKLQERMRAEQQRRKQVEVPSGIAAAPAADQRR</sequence>
<name>A0A9Q9AP09_9PEZI</name>
<feature type="compositionally biased region" description="Pro residues" evidence="1">
    <location>
        <begin position="70"/>
        <end position="79"/>
    </location>
</feature>
<feature type="compositionally biased region" description="Polar residues" evidence="1">
    <location>
        <begin position="179"/>
        <end position="195"/>
    </location>
</feature>
<reference evidence="2" key="1">
    <citation type="submission" date="2022-06" db="EMBL/GenBank/DDBJ databases">
        <title>Complete genome sequences of two strains of the flax pathogen Septoria linicola.</title>
        <authorList>
            <person name="Lapalu N."/>
            <person name="Simon A."/>
            <person name="Demenou B."/>
            <person name="Paumier D."/>
            <person name="Guillot M.-P."/>
            <person name="Gout L."/>
            <person name="Valade R."/>
        </authorList>
    </citation>
    <scope>NUCLEOTIDE SEQUENCE</scope>
    <source>
        <strain evidence="2">SE15195</strain>
    </source>
</reference>
<dbReference type="OrthoDB" id="439943at2759"/>
<feature type="compositionally biased region" description="Pro residues" evidence="1">
    <location>
        <begin position="33"/>
        <end position="46"/>
    </location>
</feature>
<protein>
    <submittedName>
        <fullName evidence="2">Uncharacterized protein</fullName>
    </submittedName>
</protein>
<feature type="region of interest" description="Disordered" evidence="1">
    <location>
        <begin position="107"/>
        <end position="237"/>
    </location>
</feature>
<dbReference type="Proteomes" id="UP001056384">
    <property type="component" value="Chromosome 2"/>
</dbReference>